<accession>A0A0H4QLP6</accession>
<feature type="transmembrane region" description="Helical" evidence="1">
    <location>
        <begin position="304"/>
        <end position="322"/>
    </location>
</feature>
<feature type="transmembrane region" description="Helical" evidence="1">
    <location>
        <begin position="421"/>
        <end position="441"/>
    </location>
</feature>
<feature type="transmembrane region" description="Helical" evidence="1">
    <location>
        <begin position="26"/>
        <end position="45"/>
    </location>
</feature>
<feature type="transmembrane region" description="Helical" evidence="1">
    <location>
        <begin position="370"/>
        <end position="390"/>
    </location>
</feature>
<dbReference type="EMBL" id="CP012034">
    <property type="protein sequence ID" value="AKP67613.1"/>
    <property type="molecule type" value="Genomic_DNA"/>
</dbReference>
<name>A0A0H4QLP6_9LACO</name>
<dbReference type="Proteomes" id="UP000036106">
    <property type="component" value="Chromosome"/>
</dbReference>
<sequence>MIYQSVSTRFSSYKIMKTNIMNEQSPLYKIFTVLMFVVSFVYFGVFRFFVVPSGDDYFWWGPSGTYLLHHMFYGPQATYGGSSNGRYIGNTLEIFTMHNLWLAILMYAIFWTLLLWGFWELSGPTFLSLVLSFLFVFTLQDGFLNNILVWNAGFINYVPPVAMILVYIWMVDTNKDKKPSRIIPLCTLILAYVIGLFTETLTIASIVLGVLVILYFNKKTKAFHITYLVGAIASAITMFMHPGYHEHNLYHTTTFNLSEIWLNYSKITHFWLITFNLALLVGLLLAIVLLAVQSDFSILKKISITLISLVFLAYYIGINIYLKQLKLNYMYGYTKFNTNLANIEGIISLLLVTFIGYCIFIFFKTDAKMWLYFLMTGVIMGQLLFVSAPINCRGNFETYVFMYLIAMRFVIAAAKNIKFRNLFTGLLSLTLIVVGAGYMNVMNTNYKVNSVRVQDPKFYTGKASVNRYVPYRKFIWVNDLKSQQAPAYWKEYFNIK</sequence>
<protein>
    <recommendedName>
        <fullName evidence="4">Teichoic acid polysaccharide export protein</fullName>
    </recommendedName>
</protein>
<evidence type="ECO:0008006" key="4">
    <source>
        <dbReference type="Google" id="ProtNLM"/>
    </source>
</evidence>
<reference evidence="3" key="1">
    <citation type="submission" date="2015-07" db="EMBL/GenBank/DDBJ databases">
        <title>Lactobacillus ginsenosidimutans/EMML 3141/ whole genome sequencing.</title>
        <authorList>
            <person name="Kim M.K."/>
            <person name="Im W.-T."/>
            <person name="Srinivasan S."/>
            <person name="Lee J.-J."/>
        </authorList>
    </citation>
    <scope>NUCLEOTIDE SEQUENCE [LARGE SCALE GENOMIC DNA]</scope>
    <source>
        <strain evidence="3">EMML 3041</strain>
    </source>
</reference>
<feature type="transmembrane region" description="Helical" evidence="1">
    <location>
        <begin position="125"/>
        <end position="143"/>
    </location>
</feature>
<proteinExistence type="predicted"/>
<feature type="transmembrane region" description="Helical" evidence="1">
    <location>
        <begin position="342"/>
        <end position="363"/>
    </location>
</feature>
<feature type="transmembrane region" description="Helical" evidence="1">
    <location>
        <begin position="270"/>
        <end position="292"/>
    </location>
</feature>
<feature type="transmembrane region" description="Helical" evidence="1">
    <location>
        <begin position="182"/>
        <end position="215"/>
    </location>
</feature>
<evidence type="ECO:0000256" key="1">
    <source>
        <dbReference type="SAM" id="Phobius"/>
    </source>
</evidence>
<keyword evidence="3" id="KW-1185">Reference proteome</keyword>
<gene>
    <name evidence="2" type="ORF">ABM34_08770</name>
</gene>
<feature type="transmembrane region" description="Helical" evidence="1">
    <location>
        <begin position="148"/>
        <end position="170"/>
    </location>
</feature>
<dbReference type="KEGG" id="lgn:ABM34_08770"/>
<feature type="transmembrane region" description="Helical" evidence="1">
    <location>
        <begin position="100"/>
        <end position="119"/>
    </location>
</feature>
<evidence type="ECO:0000313" key="3">
    <source>
        <dbReference type="Proteomes" id="UP000036106"/>
    </source>
</evidence>
<keyword evidence="1" id="KW-0472">Membrane</keyword>
<feature type="transmembrane region" description="Helical" evidence="1">
    <location>
        <begin position="396"/>
        <end position="414"/>
    </location>
</feature>
<feature type="transmembrane region" description="Helical" evidence="1">
    <location>
        <begin position="222"/>
        <end position="240"/>
    </location>
</feature>
<organism evidence="2 3">
    <name type="scientific">Companilactobacillus ginsenosidimutans</name>
    <dbReference type="NCBI Taxonomy" id="1007676"/>
    <lineage>
        <taxon>Bacteria</taxon>
        <taxon>Bacillati</taxon>
        <taxon>Bacillota</taxon>
        <taxon>Bacilli</taxon>
        <taxon>Lactobacillales</taxon>
        <taxon>Lactobacillaceae</taxon>
        <taxon>Companilactobacillus</taxon>
    </lineage>
</organism>
<keyword evidence="1" id="KW-1133">Transmembrane helix</keyword>
<keyword evidence="1" id="KW-0812">Transmembrane</keyword>
<dbReference type="PATRIC" id="fig|1007676.4.peg.1779"/>
<evidence type="ECO:0000313" key="2">
    <source>
        <dbReference type="EMBL" id="AKP67613.1"/>
    </source>
</evidence>
<dbReference type="AlphaFoldDB" id="A0A0H4QLP6"/>